<dbReference type="EMBL" id="CP007493">
    <property type="protein sequence ID" value="AJB41247.1"/>
    <property type="molecule type" value="Genomic_DNA"/>
</dbReference>
<gene>
    <name evidence="2" type="ORF">TCARB_0171</name>
</gene>
<feature type="transmembrane region" description="Helical" evidence="1">
    <location>
        <begin position="12"/>
        <end position="31"/>
    </location>
</feature>
<protein>
    <submittedName>
        <fullName evidence="2">Uncharacterized protein</fullName>
    </submittedName>
</protein>
<sequence length="52" mass="5819">MPFIEMSLQRKVLLVAIGALLSAIPFVYLVFSFEANYWKVSETLGASMLLPL</sequence>
<proteinExistence type="predicted"/>
<evidence type="ECO:0000313" key="2">
    <source>
        <dbReference type="EMBL" id="AJB41247.1"/>
    </source>
</evidence>
<dbReference type="AlphaFoldDB" id="A0A3G1A7F4"/>
<dbReference type="Proteomes" id="UP000266720">
    <property type="component" value="Chromosome"/>
</dbReference>
<keyword evidence="1" id="KW-0812">Transmembrane</keyword>
<organism evidence="2 3">
    <name type="scientific">Thermofilum adornatum 1505</name>
    <dbReference type="NCBI Taxonomy" id="697581"/>
    <lineage>
        <taxon>Archaea</taxon>
        <taxon>Thermoproteota</taxon>
        <taxon>Thermoprotei</taxon>
        <taxon>Thermofilales</taxon>
        <taxon>Thermofilaceae</taxon>
        <taxon>Thermofilum</taxon>
    </lineage>
</organism>
<accession>A0A3G1A7F4</accession>
<reference evidence="3" key="1">
    <citation type="book" date="2010" name="EXTREMOPHILES" publisher="0:0-0">
        <title>Complete genome sequences of ten hyperthermophilic archaea reveal their metabolic capabilities and possible ecological roles.</title>
        <editorList>
            <person name="?"/>
        </editorList>
        <authorList>
            <person name="Ravin N.V."/>
            <person name="Mardanov A.V."/>
            <person name="Bonch-Osmolovskaya E.A."/>
            <person name="Skryabin K.G."/>
        </authorList>
    </citation>
    <scope>NUCLEOTIDE SEQUENCE [LARGE SCALE GENOMIC DNA]</scope>
    <source>
        <strain evidence="3">1505</strain>
    </source>
</reference>
<name>A0A3G1A7F4_9CREN</name>
<keyword evidence="1" id="KW-0472">Membrane</keyword>
<keyword evidence="1" id="KW-1133">Transmembrane helix</keyword>
<evidence type="ECO:0000256" key="1">
    <source>
        <dbReference type="SAM" id="Phobius"/>
    </source>
</evidence>
<dbReference type="KEGG" id="tcb:TCARB_0171"/>
<evidence type="ECO:0000313" key="3">
    <source>
        <dbReference type="Proteomes" id="UP000266720"/>
    </source>
</evidence>